<dbReference type="EMBL" id="LAVV01007648">
    <property type="protein sequence ID" value="KNZ55234.1"/>
    <property type="molecule type" value="Genomic_DNA"/>
</dbReference>
<dbReference type="OrthoDB" id="2516294at2759"/>
<evidence type="ECO:0000313" key="2">
    <source>
        <dbReference type="EMBL" id="KNZ55234.1"/>
    </source>
</evidence>
<protein>
    <recommendedName>
        <fullName evidence="4">Retrotransposon gag domain-containing protein</fullName>
    </recommendedName>
</protein>
<sequence length="210" mass="23940">MERLYIAQFRTLQSRINWNDAAFTFHFQKGLPSRITNQLALTELNNFYHNKIQSSKKANSTPSTSKNEDALRYKKNFPLKPSPSASTSAPRSKKSTKISLVLNKEGQLNLEEQARREKEGLCLYCGGKHELDCCVKRIAFQGLSSLILQINLIGSSWTLVLTYFSGLFGEFFERTQLLGFEEDKVDLSFFKFSQLQMGFNGLECPWDIGS</sequence>
<feature type="region of interest" description="Disordered" evidence="1">
    <location>
        <begin position="76"/>
        <end position="96"/>
    </location>
</feature>
<evidence type="ECO:0000256" key="1">
    <source>
        <dbReference type="SAM" id="MobiDB-lite"/>
    </source>
</evidence>
<name>A0A0L6V3A3_9BASI</name>
<comment type="caution">
    <text evidence="2">The sequence shown here is derived from an EMBL/GenBank/DDBJ whole genome shotgun (WGS) entry which is preliminary data.</text>
</comment>
<feature type="compositionally biased region" description="Low complexity" evidence="1">
    <location>
        <begin position="78"/>
        <end position="90"/>
    </location>
</feature>
<reference evidence="2 3" key="1">
    <citation type="submission" date="2015-08" db="EMBL/GenBank/DDBJ databases">
        <title>Next Generation Sequencing and Analysis of the Genome of Puccinia sorghi L Schw, the Causal Agent of Maize Common Rust.</title>
        <authorList>
            <person name="Rochi L."/>
            <person name="Burguener G."/>
            <person name="Darino M."/>
            <person name="Turjanski A."/>
            <person name="Kreff E."/>
            <person name="Dieguez M.J."/>
            <person name="Sacco F."/>
        </authorList>
    </citation>
    <scope>NUCLEOTIDE SEQUENCE [LARGE SCALE GENOMIC DNA]</scope>
    <source>
        <strain evidence="2 3">RO10H11247</strain>
    </source>
</reference>
<accession>A0A0L6V3A3</accession>
<proteinExistence type="predicted"/>
<keyword evidence="3" id="KW-1185">Reference proteome</keyword>
<dbReference type="AlphaFoldDB" id="A0A0L6V3A3"/>
<organism evidence="2 3">
    <name type="scientific">Puccinia sorghi</name>
    <dbReference type="NCBI Taxonomy" id="27349"/>
    <lineage>
        <taxon>Eukaryota</taxon>
        <taxon>Fungi</taxon>
        <taxon>Dikarya</taxon>
        <taxon>Basidiomycota</taxon>
        <taxon>Pucciniomycotina</taxon>
        <taxon>Pucciniomycetes</taxon>
        <taxon>Pucciniales</taxon>
        <taxon>Pucciniaceae</taxon>
        <taxon>Puccinia</taxon>
    </lineage>
</organism>
<evidence type="ECO:0008006" key="4">
    <source>
        <dbReference type="Google" id="ProtNLM"/>
    </source>
</evidence>
<evidence type="ECO:0000313" key="3">
    <source>
        <dbReference type="Proteomes" id="UP000037035"/>
    </source>
</evidence>
<dbReference type="VEuPathDB" id="FungiDB:VP01_2731g1"/>
<gene>
    <name evidence="2" type="ORF">VP01_2731g1</name>
</gene>
<dbReference type="Proteomes" id="UP000037035">
    <property type="component" value="Unassembled WGS sequence"/>
</dbReference>